<dbReference type="RefSeq" id="WP_089745563.1">
    <property type="nucleotide sequence ID" value="NZ_FNHD01000023.1"/>
</dbReference>
<dbReference type="EMBL" id="FNHD01000023">
    <property type="protein sequence ID" value="SDM32894.1"/>
    <property type="molecule type" value="Genomic_DNA"/>
</dbReference>
<proteinExistence type="predicted"/>
<reference evidence="1 2" key="1">
    <citation type="submission" date="2016-10" db="EMBL/GenBank/DDBJ databases">
        <authorList>
            <person name="Varghese N."/>
            <person name="Submissions S."/>
        </authorList>
    </citation>
    <scope>NUCLEOTIDE SEQUENCE [LARGE SCALE GENOMIC DNA]</scope>
    <source>
        <strain evidence="1 2">CGMCC 1.10941</strain>
    </source>
</reference>
<sequence>MKHSLRKLNSFNDLKKIKNQLKLNQSIGKRKTYFANNYFKKIKLEDDDSEFKSYFLDSHVINILQKVSHRKIRNLVNEFKNIRNEETSRTLQLRFILHSICNKLRLKFGAKMLSFIHDLPILTRPNENFEIHNNLHDIDLYEDYDIESYSIEKEYRKIFIGFERLEYNDQPYMIVCDRNGYLQARINDLGFLEEDFINRLKFNLFDMIKDGQFSYVGAILNCYCSICSRELTVPESIYYGIGPICRGNYYF</sequence>
<name>A0ABY0R2K5_9FLAO</name>
<dbReference type="InterPro" id="IPR046053">
    <property type="entry name" value="DUF6011"/>
</dbReference>
<evidence type="ECO:0000313" key="2">
    <source>
        <dbReference type="Proteomes" id="UP000199242"/>
    </source>
</evidence>
<comment type="caution">
    <text evidence="1">The sequence shown here is derived from an EMBL/GenBank/DDBJ whole genome shotgun (WGS) entry which is preliminary data.</text>
</comment>
<accession>A0ABY0R2K5</accession>
<organism evidence="1 2">
    <name type="scientific">Chryseobacterium taihuense</name>
    <dbReference type="NCBI Taxonomy" id="1141221"/>
    <lineage>
        <taxon>Bacteria</taxon>
        <taxon>Pseudomonadati</taxon>
        <taxon>Bacteroidota</taxon>
        <taxon>Flavobacteriia</taxon>
        <taxon>Flavobacteriales</taxon>
        <taxon>Weeksellaceae</taxon>
        <taxon>Chryseobacterium group</taxon>
        <taxon>Chryseobacterium</taxon>
    </lineage>
</organism>
<dbReference type="Proteomes" id="UP000199242">
    <property type="component" value="Unassembled WGS sequence"/>
</dbReference>
<evidence type="ECO:0000313" key="1">
    <source>
        <dbReference type="EMBL" id="SDM32894.1"/>
    </source>
</evidence>
<gene>
    <name evidence="1" type="ORF">SAMN05216273_1236</name>
</gene>
<keyword evidence="2" id="KW-1185">Reference proteome</keyword>
<protein>
    <submittedName>
        <fullName evidence="1">Uncharacterized protein</fullName>
    </submittedName>
</protein>
<dbReference type="Pfam" id="PF19474">
    <property type="entry name" value="DUF6011"/>
    <property type="match status" value="1"/>
</dbReference>